<dbReference type="RefSeq" id="WP_184146624.1">
    <property type="nucleotide sequence ID" value="NZ_JACHIK010000023.1"/>
</dbReference>
<dbReference type="InterPro" id="IPR015001">
    <property type="entry name" value="DUF1850"/>
</dbReference>
<accession>A0A7W7YYX4</accession>
<dbReference type="EMBL" id="JACHIK010000023">
    <property type="protein sequence ID" value="MBB5044903.1"/>
    <property type="molecule type" value="Genomic_DNA"/>
</dbReference>
<comment type="caution">
    <text evidence="1">The sequence shown here is derived from an EMBL/GenBank/DDBJ whole genome shotgun (WGS) entry which is preliminary data.</text>
</comment>
<organism evidence="1 2">
    <name type="scientific">Shinella fusca</name>
    <dbReference type="NCBI Taxonomy" id="544480"/>
    <lineage>
        <taxon>Bacteria</taxon>
        <taxon>Pseudomonadati</taxon>
        <taxon>Pseudomonadota</taxon>
        <taxon>Alphaproteobacteria</taxon>
        <taxon>Hyphomicrobiales</taxon>
        <taxon>Rhizobiaceae</taxon>
        <taxon>Shinella</taxon>
    </lineage>
</organism>
<dbReference type="AlphaFoldDB" id="A0A7W7YYX4"/>
<keyword evidence="2" id="KW-1185">Reference proteome</keyword>
<dbReference type="Pfam" id="PF08905">
    <property type="entry name" value="DUF1850"/>
    <property type="match status" value="1"/>
</dbReference>
<protein>
    <recommendedName>
        <fullName evidence="3">DUF1850 domain-containing protein</fullName>
    </recommendedName>
</protein>
<evidence type="ECO:0000313" key="2">
    <source>
        <dbReference type="Proteomes" id="UP000535406"/>
    </source>
</evidence>
<gene>
    <name evidence="1" type="ORF">HNQ66_004330</name>
</gene>
<name>A0A7W7YYX4_9HYPH</name>
<dbReference type="Proteomes" id="UP000535406">
    <property type="component" value="Unassembled WGS sequence"/>
</dbReference>
<proteinExistence type="predicted"/>
<reference evidence="1 2" key="1">
    <citation type="submission" date="2020-08" db="EMBL/GenBank/DDBJ databases">
        <title>Genomic Encyclopedia of Type Strains, Phase IV (KMG-IV): sequencing the most valuable type-strain genomes for metagenomic binning, comparative biology and taxonomic classification.</title>
        <authorList>
            <person name="Goeker M."/>
        </authorList>
    </citation>
    <scope>NUCLEOTIDE SEQUENCE [LARGE SCALE GENOMIC DNA]</scope>
    <source>
        <strain evidence="1 2">DSM 21319</strain>
    </source>
</reference>
<sequence>MSMSVCIAGGKAIAVAAGLFTLSWTHSVEKIAWQESWTATKEGLVLKEARVKGSGAGMEPGDGARRQDGWWVWEPHVPPLPELVLAASGATVSGWTLCDAGGCREFGRKRQASLVLRPCTAVEAGKETGE</sequence>
<evidence type="ECO:0008006" key="3">
    <source>
        <dbReference type="Google" id="ProtNLM"/>
    </source>
</evidence>
<evidence type="ECO:0000313" key="1">
    <source>
        <dbReference type="EMBL" id="MBB5044903.1"/>
    </source>
</evidence>